<evidence type="ECO:0000313" key="2">
    <source>
        <dbReference type="EMBL" id="KAJ3991942.1"/>
    </source>
</evidence>
<evidence type="ECO:0000313" key="3">
    <source>
        <dbReference type="Proteomes" id="UP001163828"/>
    </source>
</evidence>
<organism evidence="2 3">
    <name type="scientific">Lentinula boryana</name>
    <dbReference type="NCBI Taxonomy" id="40481"/>
    <lineage>
        <taxon>Eukaryota</taxon>
        <taxon>Fungi</taxon>
        <taxon>Dikarya</taxon>
        <taxon>Basidiomycota</taxon>
        <taxon>Agaricomycotina</taxon>
        <taxon>Agaricomycetes</taxon>
        <taxon>Agaricomycetidae</taxon>
        <taxon>Agaricales</taxon>
        <taxon>Marasmiineae</taxon>
        <taxon>Omphalotaceae</taxon>
        <taxon>Lentinula</taxon>
    </lineage>
</organism>
<dbReference type="EMBL" id="MU790926">
    <property type="protein sequence ID" value="KAJ3991942.1"/>
    <property type="molecule type" value="Genomic_DNA"/>
</dbReference>
<feature type="transmembrane region" description="Helical" evidence="1">
    <location>
        <begin position="122"/>
        <end position="143"/>
    </location>
</feature>
<keyword evidence="1" id="KW-1133">Transmembrane helix</keyword>
<keyword evidence="1" id="KW-0472">Membrane</keyword>
<dbReference type="PROSITE" id="PS51257">
    <property type="entry name" value="PROKAR_LIPOPROTEIN"/>
    <property type="match status" value="1"/>
</dbReference>
<accession>A0ABQ8Q000</accession>
<sequence>MVKPAETSLLSSPVNAYVNASMSLSCPCPCQRLSSINLSTSLSYNKYNKYLSSLPSSLLLSPLPLLPFSYLFISHPLSNSIQFHPMQNTSMKPNPINPVNRVKTNPINPDRRHLPPGWKETYNAQCVFVCVSYPILFHLLMVIRQSLFERYMVSLSFPSLYPSLPSSLPSYSQSFSTPYSSLIPNSFTPPGTTPKQPPPPLAYRISIPRLSVILGALPRLGLEVGMGRVGRRKRGRGREGVNHPKSKSLPLLIPLPLPLLIPLPPLIHPHLPSLLPLPSHPISVHHHHPNTPFTHLPPYPCPCPLIRPLIRLWILRLIRRRRRRGRWW</sequence>
<dbReference type="Proteomes" id="UP001163828">
    <property type="component" value="Unassembled WGS sequence"/>
</dbReference>
<feature type="transmembrane region" description="Helical" evidence="1">
    <location>
        <begin position="50"/>
        <end position="73"/>
    </location>
</feature>
<keyword evidence="3" id="KW-1185">Reference proteome</keyword>
<comment type="caution">
    <text evidence="2">The sequence shown here is derived from an EMBL/GenBank/DDBJ whole genome shotgun (WGS) entry which is preliminary data.</text>
</comment>
<evidence type="ECO:0000256" key="1">
    <source>
        <dbReference type="SAM" id="Phobius"/>
    </source>
</evidence>
<proteinExistence type="predicted"/>
<keyword evidence="1" id="KW-0812">Transmembrane</keyword>
<protein>
    <submittedName>
        <fullName evidence="2">Uncharacterized protein</fullName>
    </submittedName>
</protein>
<reference evidence="2" key="1">
    <citation type="submission" date="2022-08" db="EMBL/GenBank/DDBJ databases">
        <authorList>
            <consortium name="DOE Joint Genome Institute"/>
            <person name="Min B."/>
            <person name="Riley R."/>
            <person name="Sierra-Patev S."/>
            <person name="Naranjo-Ortiz M."/>
            <person name="Looney B."/>
            <person name="Konkel Z."/>
            <person name="Slot J.C."/>
            <person name="Sakamoto Y."/>
            <person name="Steenwyk J.L."/>
            <person name="Rokas A."/>
            <person name="Carro J."/>
            <person name="Camarero S."/>
            <person name="Ferreira P."/>
            <person name="Molpeceres G."/>
            <person name="Ruiz-Duenas F.J."/>
            <person name="Serrano A."/>
            <person name="Henrissat B."/>
            <person name="Drula E."/>
            <person name="Hughes K.W."/>
            <person name="Mata J.L."/>
            <person name="Ishikawa N.K."/>
            <person name="Vargas-Isla R."/>
            <person name="Ushijima S."/>
            <person name="Smith C.A."/>
            <person name="Ahrendt S."/>
            <person name="Andreopoulos W."/>
            <person name="He G."/>
            <person name="Labutti K."/>
            <person name="Lipzen A."/>
            <person name="Ng V."/>
            <person name="Sandor L."/>
            <person name="Barry K."/>
            <person name="Martinez A.T."/>
            <person name="Xiao Y."/>
            <person name="Gibbons J.G."/>
            <person name="Terashima K."/>
            <person name="Hibbett D.S."/>
            <person name="Grigoriev I.V."/>
        </authorList>
    </citation>
    <scope>NUCLEOTIDE SEQUENCE</scope>
    <source>
        <strain evidence="2">TFB10827</strain>
    </source>
</reference>
<gene>
    <name evidence="2" type="ORF">F5050DRAFT_1791533</name>
</gene>
<name>A0ABQ8Q000_9AGAR</name>